<dbReference type="EMBL" id="JBEUSY010000429">
    <property type="protein sequence ID" value="KAL1233738.1"/>
    <property type="molecule type" value="Genomic_DNA"/>
</dbReference>
<keyword evidence="2" id="KW-1185">Reference proteome</keyword>
<keyword evidence="1" id="KW-0238">DNA-binding</keyword>
<evidence type="ECO:0000313" key="2">
    <source>
        <dbReference type="Proteomes" id="UP001558632"/>
    </source>
</evidence>
<organism evidence="1 2">
    <name type="scientific">Trichinella spiralis</name>
    <name type="common">Trichina worm</name>
    <dbReference type="NCBI Taxonomy" id="6334"/>
    <lineage>
        <taxon>Eukaryota</taxon>
        <taxon>Metazoa</taxon>
        <taxon>Ecdysozoa</taxon>
        <taxon>Nematoda</taxon>
        <taxon>Enoplea</taxon>
        <taxon>Dorylaimia</taxon>
        <taxon>Trichinellida</taxon>
        <taxon>Trichinellidae</taxon>
        <taxon>Trichinella</taxon>
    </lineage>
</organism>
<dbReference type="Proteomes" id="UP001558632">
    <property type="component" value="Unassembled WGS sequence"/>
</dbReference>
<comment type="caution">
    <text evidence="1">The sequence shown here is derived from an EMBL/GenBank/DDBJ whole genome shotgun (WGS) entry which is preliminary data.</text>
</comment>
<name>A0ABR3KC36_TRISP</name>
<gene>
    <name evidence="1" type="ORF">TSPI_01488</name>
</gene>
<reference evidence="1 2" key="1">
    <citation type="submission" date="2024-07" db="EMBL/GenBank/DDBJ databases">
        <title>Enhanced genomic and transcriptomic resources for Trichinella pseudospiralis and T. spiralis underpin the discovery of pronounced molecular differences between stages and species.</title>
        <authorList>
            <person name="Pasi K.K."/>
            <person name="La Rosa G."/>
            <person name="Gomez-Morales M.A."/>
            <person name="Tosini F."/>
            <person name="Sumanam S."/>
            <person name="Young N.D."/>
            <person name="Chang B.C."/>
            <person name="Robin G.B."/>
        </authorList>
    </citation>
    <scope>NUCLEOTIDE SEQUENCE [LARGE SCALE GENOMIC DNA]</scope>
    <source>
        <strain evidence="1">ISS534</strain>
    </source>
</reference>
<dbReference type="GO" id="GO:0003677">
    <property type="term" value="F:DNA binding"/>
    <property type="evidence" value="ECO:0007669"/>
    <property type="project" value="UniProtKB-KW"/>
</dbReference>
<evidence type="ECO:0000313" key="1">
    <source>
        <dbReference type="EMBL" id="KAL1233738.1"/>
    </source>
</evidence>
<sequence length="92" mass="11232">MRSCFFYELFSRKVLLFYETFASTLEMHKLEDSEIERYMRETNACDEFYPLQYYKLSKALDLTPKILKFVNRTHRFRLVVRHQKAAKAENVH</sequence>
<proteinExistence type="predicted"/>
<keyword evidence="1" id="KW-0371">Homeobox</keyword>
<protein>
    <submittedName>
        <fullName evidence="1">Homeobox-leucine zipper protein</fullName>
    </submittedName>
</protein>
<accession>A0ABR3KC36</accession>